<dbReference type="SUPFAM" id="SSF55811">
    <property type="entry name" value="Nudix"/>
    <property type="match status" value="1"/>
</dbReference>
<dbReference type="PANTHER" id="PTHR11839:SF18">
    <property type="entry name" value="NUDIX HYDROLASE DOMAIN-CONTAINING PROTEIN"/>
    <property type="match status" value="1"/>
</dbReference>
<dbReference type="EMBL" id="DWWO01000146">
    <property type="protein sequence ID" value="HJC35359.1"/>
    <property type="molecule type" value="Genomic_DNA"/>
</dbReference>
<dbReference type="Gene3D" id="3.90.79.10">
    <property type="entry name" value="Nucleoside Triphosphate Pyrophosphohydrolase"/>
    <property type="match status" value="1"/>
</dbReference>
<comment type="cofactor">
    <cofactor evidence="1">
        <name>Mg(2+)</name>
        <dbReference type="ChEBI" id="CHEBI:18420"/>
    </cofactor>
</comment>
<dbReference type="PANTHER" id="PTHR11839">
    <property type="entry name" value="UDP/ADP-SUGAR PYROPHOSPHATASE"/>
    <property type="match status" value="1"/>
</dbReference>
<dbReference type="PROSITE" id="PS51462">
    <property type="entry name" value="NUDIX"/>
    <property type="match status" value="1"/>
</dbReference>
<dbReference type="GO" id="GO:0005829">
    <property type="term" value="C:cytosol"/>
    <property type="evidence" value="ECO:0007669"/>
    <property type="project" value="TreeGrafter"/>
</dbReference>
<gene>
    <name evidence="4" type="ORF">H9758_12360</name>
</gene>
<name>A0A9D2NP52_9FIRM</name>
<keyword evidence="2 4" id="KW-0378">Hydrolase</keyword>
<organism evidence="4 5">
    <name type="scientific">Candidatus Mediterraneibacter faecipullorum</name>
    <dbReference type="NCBI Taxonomy" id="2838670"/>
    <lineage>
        <taxon>Bacteria</taxon>
        <taxon>Bacillati</taxon>
        <taxon>Bacillota</taxon>
        <taxon>Clostridia</taxon>
        <taxon>Lachnospirales</taxon>
        <taxon>Lachnospiraceae</taxon>
        <taxon>Mediterraneibacter</taxon>
    </lineage>
</organism>
<evidence type="ECO:0000256" key="1">
    <source>
        <dbReference type="ARBA" id="ARBA00001946"/>
    </source>
</evidence>
<dbReference type="AlphaFoldDB" id="A0A9D2NP52"/>
<accession>A0A9D2NP52</accession>
<evidence type="ECO:0000313" key="4">
    <source>
        <dbReference type="EMBL" id="HJC35359.1"/>
    </source>
</evidence>
<dbReference type="Proteomes" id="UP000823890">
    <property type="component" value="Unassembled WGS sequence"/>
</dbReference>
<evidence type="ECO:0000313" key="5">
    <source>
        <dbReference type="Proteomes" id="UP000823890"/>
    </source>
</evidence>
<dbReference type="Pfam" id="PF00293">
    <property type="entry name" value="NUDIX"/>
    <property type="match status" value="1"/>
</dbReference>
<proteinExistence type="predicted"/>
<reference evidence="4" key="1">
    <citation type="journal article" date="2021" name="PeerJ">
        <title>Extensive microbial diversity within the chicken gut microbiome revealed by metagenomics and culture.</title>
        <authorList>
            <person name="Gilroy R."/>
            <person name="Ravi A."/>
            <person name="Getino M."/>
            <person name="Pursley I."/>
            <person name="Horton D.L."/>
            <person name="Alikhan N.F."/>
            <person name="Baker D."/>
            <person name="Gharbi K."/>
            <person name="Hall N."/>
            <person name="Watson M."/>
            <person name="Adriaenssens E.M."/>
            <person name="Foster-Nyarko E."/>
            <person name="Jarju S."/>
            <person name="Secka A."/>
            <person name="Antonio M."/>
            <person name="Oren A."/>
            <person name="Chaudhuri R.R."/>
            <person name="La Ragione R."/>
            <person name="Hildebrand F."/>
            <person name="Pallen M.J."/>
        </authorList>
    </citation>
    <scope>NUCLEOTIDE SEQUENCE</scope>
    <source>
        <strain evidence="4">ChiW19-954</strain>
    </source>
</reference>
<dbReference type="GO" id="GO:0016787">
    <property type="term" value="F:hydrolase activity"/>
    <property type="evidence" value="ECO:0007669"/>
    <property type="project" value="UniProtKB-KW"/>
</dbReference>
<sequence length="180" mass="20557">MNIPKVLSSEEVYKGKIISIRKDTLTRGDGKNFIRETAVSSDAVAVVAMDEQRRILMIRQYRHPMGQPVWEIPAGKMDICGEKPEETAIRELQEETDTTAEDITLLTIFYNSAGWTNEKTYVYLAKNLKEVPEFKRENEEADIEKKWIALDDAYELVRTGELADAKTVIGILLAFESERL</sequence>
<comment type="caution">
    <text evidence="4">The sequence shown here is derived from an EMBL/GenBank/DDBJ whole genome shotgun (WGS) entry which is preliminary data.</text>
</comment>
<dbReference type="GO" id="GO:0006753">
    <property type="term" value="P:nucleoside phosphate metabolic process"/>
    <property type="evidence" value="ECO:0007669"/>
    <property type="project" value="TreeGrafter"/>
</dbReference>
<dbReference type="InterPro" id="IPR015797">
    <property type="entry name" value="NUDIX_hydrolase-like_dom_sf"/>
</dbReference>
<dbReference type="InterPro" id="IPR000086">
    <property type="entry name" value="NUDIX_hydrolase_dom"/>
</dbReference>
<protein>
    <submittedName>
        <fullName evidence="4">NUDIX hydrolase</fullName>
    </submittedName>
</protein>
<dbReference type="GO" id="GO:0019693">
    <property type="term" value="P:ribose phosphate metabolic process"/>
    <property type="evidence" value="ECO:0007669"/>
    <property type="project" value="TreeGrafter"/>
</dbReference>
<reference evidence="4" key="2">
    <citation type="submission" date="2021-04" db="EMBL/GenBank/DDBJ databases">
        <authorList>
            <person name="Gilroy R."/>
        </authorList>
    </citation>
    <scope>NUCLEOTIDE SEQUENCE</scope>
    <source>
        <strain evidence="4">ChiW19-954</strain>
    </source>
</reference>
<evidence type="ECO:0000259" key="3">
    <source>
        <dbReference type="PROSITE" id="PS51462"/>
    </source>
</evidence>
<evidence type="ECO:0000256" key="2">
    <source>
        <dbReference type="ARBA" id="ARBA00022801"/>
    </source>
</evidence>
<feature type="domain" description="Nudix hydrolase" evidence="3">
    <location>
        <begin position="39"/>
        <end position="170"/>
    </location>
</feature>